<dbReference type="OrthoDB" id="1746344at2759"/>
<comment type="caution">
    <text evidence="2">The sequence shown here is derived from an EMBL/GenBank/DDBJ whole genome shotgun (WGS) entry which is preliminary data.</text>
</comment>
<name>A0A9Q1KIH3_9CARY</name>
<sequence>MQPAPPATAQLQVAASPPESEENKRFWTKENEWALVHGLLELSADPQWKAEGNFKSRATRARCEDYVEAVDNLYNDNRAINLDNDGEDEEEEDNGINSHLEIIASAFATTQQHEQVILVRELHLDQKQKEFGEKKGLFNEVMKIPRLTSIEAMMAVRKLVSNESSLSICYERPEDEWKEDFIINLIHPDLSPSH</sequence>
<proteinExistence type="predicted"/>
<dbReference type="Proteomes" id="UP001153076">
    <property type="component" value="Unassembled WGS sequence"/>
</dbReference>
<dbReference type="AlphaFoldDB" id="A0A9Q1KIH3"/>
<dbReference type="EMBL" id="JAKOGI010000118">
    <property type="protein sequence ID" value="KAJ8443436.1"/>
    <property type="molecule type" value="Genomic_DNA"/>
</dbReference>
<evidence type="ECO:0000256" key="1">
    <source>
        <dbReference type="SAM" id="MobiDB-lite"/>
    </source>
</evidence>
<feature type="region of interest" description="Disordered" evidence="1">
    <location>
        <begin position="1"/>
        <end position="24"/>
    </location>
</feature>
<keyword evidence="3" id="KW-1185">Reference proteome</keyword>
<protein>
    <submittedName>
        <fullName evidence="2">Uncharacterized protein</fullName>
    </submittedName>
</protein>
<evidence type="ECO:0000313" key="3">
    <source>
        <dbReference type="Proteomes" id="UP001153076"/>
    </source>
</evidence>
<organism evidence="2 3">
    <name type="scientific">Carnegiea gigantea</name>
    <dbReference type="NCBI Taxonomy" id="171969"/>
    <lineage>
        <taxon>Eukaryota</taxon>
        <taxon>Viridiplantae</taxon>
        <taxon>Streptophyta</taxon>
        <taxon>Embryophyta</taxon>
        <taxon>Tracheophyta</taxon>
        <taxon>Spermatophyta</taxon>
        <taxon>Magnoliopsida</taxon>
        <taxon>eudicotyledons</taxon>
        <taxon>Gunneridae</taxon>
        <taxon>Pentapetalae</taxon>
        <taxon>Caryophyllales</taxon>
        <taxon>Cactineae</taxon>
        <taxon>Cactaceae</taxon>
        <taxon>Cactoideae</taxon>
        <taxon>Echinocereeae</taxon>
        <taxon>Carnegiea</taxon>
    </lineage>
</organism>
<gene>
    <name evidence="2" type="ORF">Cgig2_026223</name>
</gene>
<reference evidence="2" key="1">
    <citation type="submission" date="2022-04" db="EMBL/GenBank/DDBJ databases">
        <title>Carnegiea gigantea Genome sequencing and assembly v2.</title>
        <authorList>
            <person name="Copetti D."/>
            <person name="Sanderson M.J."/>
            <person name="Burquez A."/>
            <person name="Wojciechowski M.F."/>
        </authorList>
    </citation>
    <scope>NUCLEOTIDE SEQUENCE</scope>
    <source>
        <strain evidence="2">SGP5-SGP5p</strain>
        <tissue evidence="2">Aerial part</tissue>
    </source>
</reference>
<evidence type="ECO:0000313" key="2">
    <source>
        <dbReference type="EMBL" id="KAJ8443436.1"/>
    </source>
</evidence>
<accession>A0A9Q1KIH3</accession>